<keyword evidence="2" id="KW-1185">Reference proteome</keyword>
<name>A0ABN9SU55_9DINO</name>
<dbReference type="EMBL" id="CAUYUJ010013335">
    <property type="protein sequence ID" value="CAK0836025.1"/>
    <property type="molecule type" value="Genomic_DNA"/>
</dbReference>
<protein>
    <submittedName>
        <fullName evidence="1">Uncharacterized protein</fullName>
    </submittedName>
</protein>
<reference evidence="1" key="1">
    <citation type="submission" date="2023-10" db="EMBL/GenBank/DDBJ databases">
        <authorList>
            <person name="Chen Y."/>
            <person name="Shah S."/>
            <person name="Dougan E. K."/>
            <person name="Thang M."/>
            <person name="Chan C."/>
        </authorList>
    </citation>
    <scope>NUCLEOTIDE SEQUENCE [LARGE SCALE GENOMIC DNA]</scope>
</reference>
<comment type="caution">
    <text evidence="1">The sequence shown here is derived from an EMBL/GenBank/DDBJ whole genome shotgun (WGS) entry which is preliminary data.</text>
</comment>
<evidence type="ECO:0000313" key="2">
    <source>
        <dbReference type="Proteomes" id="UP001189429"/>
    </source>
</evidence>
<dbReference type="Gene3D" id="1.25.40.10">
    <property type="entry name" value="Tetratricopeptide repeat domain"/>
    <property type="match status" value="1"/>
</dbReference>
<evidence type="ECO:0000313" key="1">
    <source>
        <dbReference type="EMBL" id="CAK0836025.1"/>
    </source>
</evidence>
<proteinExistence type="predicted"/>
<dbReference type="Proteomes" id="UP001189429">
    <property type="component" value="Unassembled WGS sequence"/>
</dbReference>
<accession>A0ABN9SU55</accession>
<dbReference type="PROSITE" id="PS51257">
    <property type="entry name" value="PROKAR_LIPOPROTEIN"/>
    <property type="match status" value="1"/>
</dbReference>
<dbReference type="InterPro" id="IPR011990">
    <property type="entry name" value="TPR-like_helical_dom_sf"/>
</dbReference>
<sequence length="108" mass="11746">MRDSGCEAGVQHHFINAGISACGKGAQWQRALVLLSEIREAKLEPDAIYSAGISACGKGEQWQRALALLTEIWEAKLKPVVISLQCWDQRVREERAVAASAGAAERDV</sequence>
<gene>
    <name evidence="1" type="ORF">PCOR1329_LOCUS32653</name>
</gene>
<organism evidence="1 2">
    <name type="scientific">Prorocentrum cordatum</name>
    <dbReference type="NCBI Taxonomy" id="2364126"/>
    <lineage>
        <taxon>Eukaryota</taxon>
        <taxon>Sar</taxon>
        <taxon>Alveolata</taxon>
        <taxon>Dinophyceae</taxon>
        <taxon>Prorocentrales</taxon>
        <taxon>Prorocentraceae</taxon>
        <taxon>Prorocentrum</taxon>
    </lineage>
</organism>